<evidence type="ECO:0000259" key="8">
    <source>
        <dbReference type="Pfam" id="PF00884"/>
    </source>
</evidence>
<dbReference type="SUPFAM" id="SSF53649">
    <property type="entry name" value="Alkaline phosphatase-like"/>
    <property type="match status" value="1"/>
</dbReference>
<dbReference type="Pfam" id="PF00884">
    <property type="entry name" value="Sulfatase"/>
    <property type="match status" value="1"/>
</dbReference>
<reference evidence="9 10" key="1">
    <citation type="submission" date="2017-05" db="EMBL/GenBank/DDBJ databases">
        <authorList>
            <person name="Varghese N."/>
            <person name="Submissions S."/>
        </authorList>
    </citation>
    <scope>NUCLEOTIDE SEQUENCE [LARGE SCALE GENOMIC DNA]</scope>
    <source>
        <strain evidence="9 10">DSM 25457</strain>
    </source>
</reference>
<comment type="caution">
    <text evidence="9">The sequence shown here is derived from an EMBL/GenBank/DDBJ whole genome shotgun (WGS) entry which is preliminary data.</text>
</comment>
<dbReference type="Proteomes" id="UP001158067">
    <property type="component" value="Unassembled WGS sequence"/>
</dbReference>
<dbReference type="PROSITE" id="PS00149">
    <property type="entry name" value="SULFATASE_2"/>
    <property type="match status" value="1"/>
</dbReference>
<proteinExistence type="inferred from homology"/>
<dbReference type="Gene3D" id="3.40.720.10">
    <property type="entry name" value="Alkaline Phosphatase, subunit A"/>
    <property type="match status" value="1"/>
</dbReference>
<feature type="chain" id="PRO_5046957141" evidence="7">
    <location>
        <begin position="24"/>
        <end position="529"/>
    </location>
</feature>
<evidence type="ECO:0000256" key="4">
    <source>
        <dbReference type="ARBA" id="ARBA00022729"/>
    </source>
</evidence>
<dbReference type="InterPro" id="IPR000917">
    <property type="entry name" value="Sulfatase_N"/>
</dbReference>
<evidence type="ECO:0000256" key="7">
    <source>
        <dbReference type="SAM" id="SignalP"/>
    </source>
</evidence>
<accession>A0ABY1PT31</accession>
<comment type="similarity">
    <text evidence="2">Belongs to the sulfatase family.</text>
</comment>
<dbReference type="PANTHER" id="PTHR42693">
    <property type="entry name" value="ARYLSULFATASE FAMILY MEMBER"/>
    <property type="match status" value="1"/>
</dbReference>
<dbReference type="PANTHER" id="PTHR42693:SF42">
    <property type="entry name" value="ARYLSULFATASE G"/>
    <property type="match status" value="1"/>
</dbReference>
<keyword evidence="3" id="KW-0479">Metal-binding</keyword>
<evidence type="ECO:0000313" key="9">
    <source>
        <dbReference type="EMBL" id="SMP46323.1"/>
    </source>
</evidence>
<feature type="domain" description="Sulfatase N-terminal" evidence="8">
    <location>
        <begin position="35"/>
        <end position="373"/>
    </location>
</feature>
<evidence type="ECO:0000256" key="6">
    <source>
        <dbReference type="ARBA" id="ARBA00022837"/>
    </source>
</evidence>
<feature type="signal peptide" evidence="7">
    <location>
        <begin position="1"/>
        <end position="23"/>
    </location>
</feature>
<comment type="cofactor">
    <cofactor evidence="1">
        <name>Ca(2+)</name>
        <dbReference type="ChEBI" id="CHEBI:29108"/>
    </cofactor>
</comment>
<dbReference type="CDD" id="cd16144">
    <property type="entry name" value="ARS_like"/>
    <property type="match status" value="1"/>
</dbReference>
<dbReference type="InterPro" id="IPR024607">
    <property type="entry name" value="Sulfatase_CS"/>
</dbReference>
<dbReference type="InterPro" id="IPR050738">
    <property type="entry name" value="Sulfatase"/>
</dbReference>
<gene>
    <name evidence="9" type="ORF">SAMN06265222_102106</name>
</gene>
<keyword evidence="4 7" id="KW-0732">Signal</keyword>
<evidence type="ECO:0000256" key="5">
    <source>
        <dbReference type="ARBA" id="ARBA00022801"/>
    </source>
</evidence>
<organism evidence="9 10">
    <name type="scientific">Neorhodopirellula lusitana</name>
    <dbReference type="NCBI Taxonomy" id="445327"/>
    <lineage>
        <taxon>Bacteria</taxon>
        <taxon>Pseudomonadati</taxon>
        <taxon>Planctomycetota</taxon>
        <taxon>Planctomycetia</taxon>
        <taxon>Pirellulales</taxon>
        <taxon>Pirellulaceae</taxon>
        <taxon>Neorhodopirellula</taxon>
    </lineage>
</organism>
<dbReference type="Gene3D" id="3.30.1120.10">
    <property type="match status" value="1"/>
</dbReference>
<keyword evidence="10" id="KW-1185">Reference proteome</keyword>
<dbReference type="EMBL" id="FXUG01000002">
    <property type="protein sequence ID" value="SMP46323.1"/>
    <property type="molecule type" value="Genomic_DNA"/>
</dbReference>
<evidence type="ECO:0000256" key="3">
    <source>
        <dbReference type="ARBA" id="ARBA00022723"/>
    </source>
</evidence>
<evidence type="ECO:0000256" key="1">
    <source>
        <dbReference type="ARBA" id="ARBA00001913"/>
    </source>
</evidence>
<evidence type="ECO:0000256" key="2">
    <source>
        <dbReference type="ARBA" id="ARBA00008779"/>
    </source>
</evidence>
<sequence>MMFSMSNRLLFCFVVFTTTLQSAADLPAKTQEQQPNVLFILVDDLGKHDISIEGSRFYQTPNIDALAEGGVRFTNGYANCQVCSPSRASIQTGKFTARHGVTDWIGAAAGHGKSLGERLFAPQYARALPREDTTIAEAMKASGYRTFFAGKWHLGGEGSLPTDHGYEINVGGTDRGSPPGGYFSPYHNPLLDDGPAGESLPLRLANETSAFIRSHRNQPFFAMLSFYSVHGPIQSSKTLWEKYCDVAASQPAVESRFKVDRTMPVRQVQDHPVYAGMMETLDTAVGNVLNTLEECGLSRSTIVVFTGDNGGVSSGDGFSTSNLPLRGGKGRQWEGGIREPFYIRCPEQVKAGVVSDVPATGADLYPTLLDLCGLEMRPEQHVDGISLVPAMDGKPMKDRSLVWHYPHYGNQGGEPSSIIRQGQWKLIHYYEDDHDELYNLTNDPGETSDLALQMPIMTNRMASELRAWLENVNAGFPTHDPNFDPVAAEARAVRYQTTFRNALEKNHAAMLKPDWKPNANWWGSMHAED</sequence>
<protein>
    <submittedName>
        <fullName evidence="9">Arylsulfatase A</fullName>
    </submittedName>
</protein>
<keyword evidence="6" id="KW-0106">Calcium</keyword>
<keyword evidence="5" id="KW-0378">Hydrolase</keyword>
<name>A0ABY1PT31_9BACT</name>
<dbReference type="InterPro" id="IPR017850">
    <property type="entry name" value="Alkaline_phosphatase_core_sf"/>
</dbReference>
<evidence type="ECO:0000313" key="10">
    <source>
        <dbReference type="Proteomes" id="UP001158067"/>
    </source>
</evidence>